<evidence type="ECO:0000256" key="5">
    <source>
        <dbReference type="ARBA" id="ARBA00022801"/>
    </source>
</evidence>
<evidence type="ECO:0000259" key="12">
    <source>
        <dbReference type="PROSITE" id="PS51462"/>
    </source>
</evidence>
<dbReference type="GO" id="GO:0019693">
    <property type="term" value="P:ribose phosphate metabolic process"/>
    <property type="evidence" value="ECO:0007669"/>
    <property type="project" value="TreeGrafter"/>
</dbReference>
<dbReference type="PROSITE" id="PS51462">
    <property type="entry name" value="NUDIX"/>
    <property type="match status" value="1"/>
</dbReference>
<dbReference type="NCBIfam" id="TIGR00052">
    <property type="entry name" value="nudix-type nucleoside diphosphatase, YffH/AdpP family"/>
    <property type="match status" value="1"/>
</dbReference>
<evidence type="ECO:0000313" key="13">
    <source>
        <dbReference type="EMBL" id="JAA75676.1"/>
    </source>
</evidence>
<reference evidence="15" key="2">
    <citation type="submission" date="2015-04" db="EMBL/GenBank/DDBJ databases">
        <authorList>
            <person name="Wilson R.K."/>
            <person name="Warren W."/>
            <person name="Dotson E."/>
            <person name="Oliveira P.L."/>
        </authorList>
    </citation>
    <scope>NUCLEOTIDE SEQUENCE</scope>
</reference>
<evidence type="ECO:0000256" key="7">
    <source>
        <dbReference type="ARBA" id="ARBA00051086"/>
    </source>
</evidence>
<dbReference type="InterPro" id="IPR000086">
    <property type="entry name" value="NUDIX_hydrolase_dom"/>
</dbReference>
<dbReference type="InterPro" id="IPR015797">
    <property type="entry name" value="NUDIX_hydrolase-like_dom_sf"/>
</dbReference>
<dbReference type="PANTHER" id="PTHR11839:SF15">
    <property type="entry name" value="URIDINE DIPHOSPHATE GLUCOSE PYROPHOSPHATASE NUDT14"/>
    <property type="match status" value="1"/>
</dbReference>
<reference evidence="14" key="3">
    <citation type="submission" date="2015-05" db="UniProtKB">
        <authorList>
            <consortium name="EnsemblMetazoa"/>
        </authorList>
    </citation>
    <scope>IDENTIFICATION</scope>
</reference>
<evidence type="ECO:0000313" key="14">
    <source>
        <dbReference type="EnsemblMetazoa" id="RPRC015181-PA"/>
    </source>
</evidence>
<keyword evidence="5" id="KW-0378">Hydrolase</keyword>
<protein>
    <recommendedName>
        <fullName evidence="10">Uridine diphosphate glucose pyrophosphatase NUDT14</fullName>
        <ecNumber evidence="9">3.6.1.45</ecNumber>
    </recommendedName>
    <alternativeName>
        <fullName evidence="11">Nucleoside diphosphate-linked moiety X motif 14</fullName>
    </alternativeName>
</protein>
<comment type="subunit">
    <text evidence="3">Homodimer.</text>
</comment>
<dbReference type="EnsemblMetazoa" id="RPRC015181-RA">
    <property type="protein sequence ID" value="RPRC015181-PA"/>
    <property type="gene ID" value="RPRC015181"/>
</dbReference>
<dbReference type="VEuPathDB" id="VectorBase:RPRC015181"/>
<dbReference type="CDD" id="cd18887">
    <property type="entry name" value="NUDIX_UGPPase_Nudt14"/>
    <property type="match status" value="1"/>
</dbReference>
<evidence type="ECO:0000256" key="8">
    <source>
        <dbReference type="ARBA" id="ARBA00054674"/>
    </source>
</evidence>
<evidence type="ECO:0000256" key="10">
    <source>
        <dbReference type="ARBA" id="ARBA00071467"/>
    </source>
</evidence>
<comment type="function">
    <text evidence="8">Hydrolyzes UDP-glucose to glucose 1-phosphate and UMP and ADP-ribose to ribose 5-phosphate and AMP. The physiological substrate is probably UDP-glucose. Poor activity on other substrates such as ADP-glucose, CDP-glucose, GDP-glucose and GDP-mannose.</text>
</comment>
<accession>R4FM69</accession>
<dbReference type="AlphaFoldDB" id="R4FM69"/>
<evidence type="ECO:0000256" key="4">
    <source>
        <dbReference type="ARBA" id="ARBA00022490"/>
    </source>
</evidence>
<dbReference type="SUPFAM" id="SSF55811">
    <property type="entry name" value="Nudix"/>
    <property type="match status" value="1"/>
</dbReference>
<dbReference type="GO" id="GO:0046872">
    <property type="term" value="F:metal ion binding"/>
    <property type="evidence" value="ECO:0007669"/>
    <property type="project" value="InterPro"/>
</dbReference>
<dbReference type="eggNOG" id="KOG4432">
    <property type="taxonomic scope" value="Eukaryota"/>
</dbReference>
<evidence type="ECO:0000256" key="11">
    <source>
        <dbReference type="ARBA" id="ARBA00080475"/>
    </source>
</evidence>
<evidence type="ECO:0000256" key="9">
    <source>
        <dbReference type="ARBA" id="ARBA00066480"/>
    </source>
</evidence>
<feature type="domain" description="Nudix hydrolase" evidence="12">
    <location>
        <begin position="40"/>
        <end position="196"/>
    </location>
</feature>
<comment type="catalytic activity">
    <reaction evidence="7">
        <text>UDP-sugar + H2O = UMP + alpha-D-aldose 1-phosphate.</text>
        <dbReference type="EC" id="3.6.1.45"/>
    </reaction>
</comment>
<dbReference type="HOGENOM" id="CLU_062658_1_0_1"/>
<name>R4FM69_RHOPR</name>
<comment type="cofactor">
    <cofactor evidence="1">
        <name>Mg(2+)</name>
        <dbReference type="ChEBI" id="CHEBI:18420"/>
    </cofactor>
</comment>
<dbReference type="InterPro" id="IPR004385">
    <property type="entry name" value="NDP_pyrophosphatase"/>
</dbReference>
<comment type="subcellular location">
    <subcellularLocation>
        <location evidence="2">Cytoplasm</location>
    </subcellularLocation>
</comment>
<dbReference type="PANTHER" id="PTHR11839">
    <property type="entry name" value="UDP/ADP-SUGAR PYROPHOSPHATASE"/>
    <property type="match status" value="1"/>
</dbReference>
<dbReference type="EMBL" id="GAHY01001834">
    <property type="protein sequence ID" value="JAA75676.1"/>
    <property type="molecule type" value="mRNA"/>
</dbReference>
<dbReference type="OMA" id="CLLYHKQ"/>
<sequence>MSNMNVCDVKVCAFTKSDYVIPFKMLYTQDGKAKFWDLVEIHHSVSVILYNKARDCLVCVKQFRPGVYLNSIPKAERTHEIDTNKYPVSLGMTIEFCSGIVDKNESLRKIVVDEIKEETGYIVDEASLHEVQSFRSAVGISGDITTMFYTEITDRQKLCPGGGVDEEMIEVIELNMDEAKALLQLPSPTVPVEFLYGLRWFFTYIRKMEVL</sequence>
<dbReference type="GeneID" id="141462303"/>
<organism evidence="13">
    <name type="scientific">Rhodnius prolixus</name>
    <name type="common">Triatomid bug</name>
    <dbReference type="NCBI Taxonomy" id="13249"/>
    <lineage>
        <taxon>Eukaryota</taxon>
        <taxon>Metazoa</taxon>
        <taxon>Ecdysozoa</taxon>
        <taxon>Arthropoda</taxon>
        <taxon>Hexapoda</taxon>
        <taxon>Insecta</taxon>
        <taxon>Pterygota</taxon>
        <taxon>Neoptera</taxon>
        <taxon>Paraneoptera</taxon>
        <taxon>Hemiptera</taxon>
        <taxon>Heteroptera</taxon>
        <taxon>Panheteroptera</taxon>
        <taxon>Cimicomorpha</taxon>
        <taxon>Reduviidae</taxon>
        <taxon>Triatominae</taxon>
        <taxon>Rhodnius</taxon>
    </lineage>
</organism>
<evidence type="ECO:0000313" key="15">
    <source>
        <dbReference type="Proteomes" id="UP000015103"/>
    </source>
</evidence>
<dbReference type="EC" id="3.6.1.45" evidence="9"/>
<evidence type="ECO:0000256" key="2">
    <source>
        <dbReference type="ARBA" id="ARBA00004496"/>
    </source>
</evidence>
<dbReference type="GO" id="GO:0008768">
    <property type="term" value="F:UDP-sugar diphosphatase activity"/>
    <property type="evidence" value="ECO:0007669"/>
    <property type="project" value="UniProtKB-EC"/>
</dbReference>
<dbReference type="GO" id="GO:0005737">
    <property type="term" value="C:cytoplasm"/>
    <property type="evidence" value="ECO:0007669"/>
    <property type="project" value="UniProtKB-SubCell"/>
</dbReference>
<reference evidence="13" key="1">
    <citation type="submission" date="2013-04" db="EMBL/GenBank/DDBJ databases">
        <title>An insight into the transcriptome of the digestive tract of the blood sucking bug, Rhodnius prolixus.</title>
        <authorList>
            <person name="Ribeiro J.M.C."/>
            <person name="Genta F.A."/>
            <person name="Sorgine M.H.F."/>
            <person name="Paiva-Silva G.O."/>
            <person name="Majerowicz D."/>
            <person name="Medeiros M."/>
            <person name="Koerich L."/>
            <person name="Terra W.R."/>
            <person name="Ferreira C."/>
            <person name="Pimentel A.C."/>
            <person name="Bisch P.M."/>
            <person name="Diniz M.M.P."/>
            <person name="Nascimento R."/>
            <person name="Salmon D."/>
            <person name="Silber A.M."/>
            <person name="Alves M."/>
            <person name="Oliveira M.F."/>
            <person name="Gondim K.C."/>
            <person name="Silva Neto M.A.C."/>
            <person name="Atella G.C."/>
            <person name="Araujo H."/>
            <person name="Dias F.S."/>
            <person name="Polycarpo C.R."/>
            <person name="Fampa P."/>
            <person name="Melo A.C."/>
            <person name="Tanaka A.S."/>
            <person name="Balczun C."/>
            <person name="Oliveira J.H.M."/>
            <person name="Goncalves R."/>
            <person name="Lazoski C."/>
            <person name="Pereira M.A."/>
            <person name="Rivera-Pomar R."/>
            <person name="Diambra L."/>
            <person name="Schaub G.A."/>
            <person name="Garcia E.S."/>
            <person name="Azambuja P."/>
            <person name="Braz G.R.C."/>
            <person name="Oliveira P.L."/>
        </authorList>
    </citation>
    <scope>NUCLEOTIDE SEQUENCE</scope>
</reference>
<proteinExistence type="evidence at transcript level"/>
<dbReference type="FunFam" id="3.90.79.10:FF:000035">
    <property type="entry name" value="Uridine diphosphate glucose pyrophosphatase"/>
    <property type="match status" value="1"/>
</dbReference>
<dbReference type="Gene3D" id="3.90.79.10">
    <property type="entry name" value="Nucleoside Triphosphate Pyrophosphohydrolase"/>
    <property type="match status" value="1"/>
</dbReference>
<dbReference type="STRING" id="13249.R4FM69"/>
<evidence type="ECO:0000256" key="3">
    <source>
        <dbReference type="ARBA" id="ARBA00011738"/>
    </source>
</evidence>
<dbReference type="Proteomes" id="UP000015103">
    <property type="component" value="Unassembled WGS sequence"/>
</dbReference>
<keyword evidence="4" id="KW-0963">Cytoplasm</keyword>
<keyword evidence="15" id="KW-1185">Reference proteome</keyword>
<dbReference type="RefSeq" id="XP_074000140.1">
    <property type="nucleotide sequence ID" value="XM_074144039.1"/>
</dbReference>
<keyword evidence="6" id="KW-0460">Magnesium</keyword>
<dbReference type="GO" id="GO:0006753">
    <property type="term" value="P:nucleoside phosphate metabolic process"/>
    <property type="evidence" value="ECO:0007669"/>
    <property type="project" value="TreeGrafter"/>
</dbReference>
<evidence type="ECO:0000256" key="6">
    <source>
        <dbReference type="ARBA" id="ARBA00022842"/>
    </source>
</evidence>
<evidence type="ECO:0000256" key="1">
    <source>
        <dbReference type="ARBA" id="ARBA00001946"/>
    </source>
</evidence>
<dbReference type="EMBL" id="ACPB03011452">
    <property type="status" value="NOT_ANNOTATED_CDS"/>
    <property type="molecule type" value="Genomic_DNA"/>
</dbReference>